<dbReference type="EMBL" id="VJMH01002730">
    <property type="protein sequence ID" value="KAF0707837.1"/>
    <property type="molecule type" value="Genomic_DNA"/>
</dbReference>
<dbReference type="EMBL" id="CAADRA010002732">
    <property type="protein sequence ID" value="VFT83508.1"/>
    <property type="molecule type" value="Genomic_DNA"/>
</dbReference>
<sequence length="93" mass="10118">MTSCTRKGYCNAGCCTYREGDYTPKEGVRPEIFAKTAIVPAISPCADGCCANSAQVCANRNEVVQLPPRHGDLAVEWKLRLDQIKLAFVAPDL</sequence>
<gene>
    <name evidence="2" type="primary">Aste57867_6526</name>
    <name evidence="1" type="ORF">As57867_006509</name>
    <name evidence="2" type="ORF">ASTE57867_6526</name>
</gene>
<reference evidence="2 3" key="1">
    <citation type="submission" date="2019-03" db="EMBL/GenBank/DDBJ databases">
        <authorList>
            <person name="Gaulin E."/>
            <person name="Dumas B."/>
        </authorList>
    </citation>
    <scope>NUCLEOTIDE SEQUENCE [LARGE SCALE GENOMIC DNA]</scope>
    <source>
        <strain evidence="2">CBS 568.67</strain>
    </source>
</reference>
<protein>
    <submittedName>
        <fullName evidence="2">Aste57867_6526 protein</fullName>
    </submittedName>
</protein>
<dbReference type="OrthoDB" id="155020at2759"/>
<evidence type="ECO:0000313" key="2">
    <source>
        <dbReference type="EMBL" id="VFT83508.1"/>
    </source>
</evidence>
<keyword evidence="3" id="KW-1185">Reference proteome</keyword>
<proteinExistence type="predicted"/>
<reference evidence="1" key="2">
    <citation type="submission" date="2019-06" db="EMBL/GenBank/DDBJ databases">
        <title>Genomics analysis of Aphanomyces spp. identifies a new class of oomycete effector associated with host adaptation.</title>
        <authorList>
            <person name="Gaulin E."/>
        </authorList>
    </citation>
    <scope>NUCLEOTIDE SEQUENCE</scope>
    <source>
        <strain evidence="1">CBS 578.67</strain>
    </source>
</reference>
<dbReference type="Proteomes" id="UP000332933">
    <property type="component" value="Unassembled WGS sequence"/>
</dbReference>
<name>A0A485KFV6_9STRA</name>
<dbReference type="AlphaFoldDB" id="A0A485KFV6"/>
<evidence type="ECO:0000313" key="1">
    <source>
        <dbReference type="EMBL" id="KAF0707837.1"/>
    </source>
</evidence>
<organism evidence="2 3">
    <name type="scientific">Aphanomyces stellatus</name>
    <dbReference type="NCBI Taxonomy" id="120398"/>
    <lineage>
        <taxon>Eukaryota</taxon>
        <taxon>Sar</taxon>
        <taxon>Stramenopiles</taxon>
        <taxon>Oomycota</taxon>
        <taxon>Saprolegniomycetes</taxon>
        <taxon>Saprolegniales</taxon>
        <taxon>Verrucalvaceae</taxon>
        <taxon>Aphanomyces</taxon>
    </lineage>
</organism>
<accession>A0A485KFV6</accession>
<evidence type="ECO:0000313" key="3">
    <source>
        <dbReference type="Proteomes" id="UP000332933"/>
    </source>
</evidence>